<feature type="non-terminal residue" evidence="2">
    <location>
        <position position="1"/>
    </location>
</feature>
<feature type="compositionally biased region" description="Acidic residues" evidence="1">
    <location>
        <begin position="36"/>
        <end position="58"/>
    </location>
</feature>
<feature type="region of interest" description="Disordered" evidence="1">
    <location>
        <begin position="1"/>
        <end position="64"/>
    </location>
</feature>
<sequence>MDKPSSDIDASNSPHPSAGSEDEDYNPTSEMMVGADFDDERTLEEEEGLSPADEDSNELDSLAK</sequence>
<proteinExistence type="predicted"/>
<evidence type="ECO:0000256" key="1">
    <source>
        <dbReference type="SAM" id="MobiDB-lite"/>
    </source>
</evidence>
<gene>
    <name evidence="2" type="ORF">CTOB1V02_LOCUS15933</name>
</gene>
<dbReference type="EMBL" id="OB696432">
    <property type="protein sequence ID" value="CAD7238118.1"/>
    <property type="molecule type" value="Genomic_DNA"/>
</dbReference>
<dbReference type="OrthoDB" id="5916873at2759"/>
<dbReference type="AlphaFoldDB" id="A0A7R8WTY6"/>
<evidence type="ECO:0000313" key="2">
    <source>
        <dbReference type="EMBL" id="CAD7238118.1"/>
    </source>
</evidence>
<protein>
    <submittedName>
        <fullName evidence="2">Uncharacterized protein</fullName>
    </submittedName>
</protein>
<organism evidence="2">
    <name type="scientific">Cyprideis torosa</name>
    <dbReference type="NCBI Taxonomy" id="163714"/>
    <lineage>
        <taxon>Eukaryota</taxon>
        <taxon>Metazoa</taxon>
        <taxon>Ecdysozoa</taxon>
        <taxon>Arthropoda</taxon>
        <taxon>Crustacea</taxon>
        <taxon>Oligostraca</taxon>
        <taxon>Ostracoda</taxon>
        <taxon>Podocopa</taxon>
        <taxon>Podocopida</taxon>
        <taxon>Cytherocopina</taxon>
        <taxon>Cytheroidea</taxon>
        <taxon>Cytherideidae</taxon>
        <taxon>Cyprideis</taxon>
    </lineage>
</organism>
<name>A0A7R8WTY6_9CRUS</name>
<reference evidence="2" key="1">
    <citation type="submission" date="2020-11" db="EMBL/GenBank/DDBJ databases">
        <authorList>
            <person name="Tran Van P."/>
        </authorList>
    </citation>
    <scope>NUCLEOTIDE SEQUENCE</scope>
</reference>
<accession>A0A7R8WTY6</accession>